<dbReference type="EMBL" id="CH476605">
    <property type="protein sequence ID" value="EAU31436.1"/>
    <property type="molecule type" value="Genomic_DNA"/>
</dbReference>
<name>Q0CDH1_ASPTN</name>
<evidence type="ECO:0000256" key="1">
    <source>
        <dbReference type="SAM" id="SignalP"/>
    </source>
</evidence>
<dbReference type="VEuPathDB" id="FungiDB:ATEG_08263"/>
<accession>Q0CDH1</accession>
<keyword evidence="1" id="KW-0732">Signal</keyword>
<reference evidence="3" key="1">
    <citation type="submission" date="2005-09" db="EMBL/GenBank/DDBJ databases">
        <title>Annotation of the Aspergillus terreus NIH2624 genome.</title>
        <authorList>
            <person name="Birren B.W."/>
            <person name="Lander E.S."/>
            <person name="Galagan J.E."/>
            <person name="Nusbaum C."/>
            <person name="Devon K."/>
            <person name="Henn M."/>
            <person name="Ma L.-J."/>
            <person name="Jaffe D.B."/>
            <person name="Butler J."/>
            <person name="Alvarez P."/>
            <person name="Gnerre S."/>
            <person name="Grabherr M."/>
            <person name="Kleber M."/>
            <person name="Mauceli E.W."/>
            <person name="Brockman W."/>
            <person name="Rounsley S."/>
            <person name="Young S.K."/>
            <person name="LaButti K."/>
            <person name="Pushparaj V."/>
            <person name="DeCaprio D."/>
            <person name="Crawford M."/>
            <person name="Koehrsen M."/>
            <person name="Engels R."/>
            <person name="Montgomery P."/>
            <person name="Pearson M."/>
            <person name="Howarth C."/>
            <person name="Larson L."/>
            <person name="Luoma S."/>
            <person name="White J."/>
            <person name="Alvarado L."/>
            <person name="Kodira C.D."/>
            <person name="Zeng Q."/>
            <person name="Oleary S."/>
            <person name="Yandava C."/>
            <person name="Denning D.W."/>
            <person name="Nierman W.C."/>
            <person name="Milne T."/>
            <person name="Madden K."/>
        </authorList>
    </citation>
    <scope>NUCLEOTIDE SEQUENCE [LARGE SCALE GENOMIC DNA]</scope>
    <source>
        <strain evidence="3">NIH 2624 / FGSC A1156</strain>
    </source>
</reference>
<dbReference type="RefSeq" id="XP_001216884.1">
    <property type="nucleotide sequence ID" value="XM_001216884.1"/>
</dbReference>
<sequence>MKLSITALLLATSAAIAAPAPNKRDGAFVLNGLRARISLDGTMSFSLLDTNGPAGETPVDCNLIWPTNSAPDQNARCTGGEYLIQFPDGLTDIGKFTLALERIAGTPIGGRAYLDETDGKWNCVENPKEMFRVTLVPYDYLEQPQDLLPWPGDVVPSVCSPRCEDYYHDLYQTVYFVLHRNQECVVAFQVCHKANPRVDPEEWSAIVDRVPRVYGYLAHSTDEPHAHTDQPIHIHSRIVQYLGRLPGGYLLEKLEPGPLARTTLPPLASSCPPGETLRDPLLLLYYRWALQSLSILIFLHEKSVYLMDFSFATIWIRYDLSIALSGFLSATIPTDTWPYSPNTDRYEEEYYSAMNPATSGSPELGPKLDLSDWATFIWRCMTDGFTPDAPLWSEPTDPLPADGDLAGYRQEQQTEGKFQLLDERRLGPILLKAWKGLYGNAREILQDVRLYFEKIKVRVEGEDEILPDEGRWQDIYTVAKTEDARWHREIRYQCESTYETRFV</sequence>
<evidence type="ECO:0000313" key="2">
    <source>
        <dbReference type="EMBL" id="EAU31436.1"/>
    </source>
</evidence>
<dbReference type="eggNOG" id="ENOG502SQKJ">
    <property type="taxonomic scope" value="Eukaryota"/>
</dbReference>
<feature type="chain" id="PRO_5004170189" description="Protein kinase domain-containing protein" evidence="1">
    <location>
        <begin position="18"/>
        <end position="503"/>
    </location>
</feature>
<protein>
    <recommendedName>
        <fullName evidence="4">Protein kinase domain-containing protein</fullName>
    </recommendedName>
</protein>
<dbReference type="HOGENOM" id="CLU_541808_0_0_1"/>
<proteinExistence type="predicted"/>
<dbReference type="STRING" id="341663.Q0CDH1"/>
<dbReference type="InterPro" id="IPR011009">
    <property type="entry name" value="Kinase-like_dom_sf"/>
</dbReference>
<gene>
    <name evidence="2" type="ORF">ATEG_08263</name>
</gene>
<dbReference type="SUPFAM" id="SSF56112">
    <property type="entry name" value="Protein kinase-like (PK-like)"/>
    <property type="match status" value="1"/>
</dbReference>
<feature type="signal peptide" evidence="1">
    <location>
        <begin position="1"/>
        <end position="17"/>
    </location>
</feature>
<organism evidence="2 3">
    <name type="scientific">Aspergillus terreus (strain NIH 2624 / FGSC A1156)</name>
    <dbReference type="NCBI Taxonomy" id="341663"/>
    <lineage>
        <taxon>Eukaryota</taxon>
        <taxon>Fungi</taxon>
        <taxon>Dikarya</taxon>
        <taxon>Ascomycota</taxon>
        <taxon>Pezizomycotina</taxon>
        <taxon>Eurotiomycetes</taxon>
        <taxon>Eurotiomycetidae</taxon>
        <taxon>Eurotiales</taxon>
        <taxon>Aspergillaceae</taxon>
        <taxon>Aspergillus</taxon>
        <taxon>Aspergillus subgen. Circumdati</taxon>
    </lineage>
</organism>
<evidence type="ECO:0000313" key="3">
    <source>
        <dbReference type="Proteomes" id="UP000007963"/>
    </source>
</evidence>
<dbReference type="Proteomes" id="UP000007963">
    <property type="component" value="Unassembled WGS sequence"/>
</dbReference>
<dbReference type="AlphaFoldDB" id="Q0CDH1"/>
<dbReference type="OrthoDB" id="20729at2759"/>
<dbReference type="GeneID" id="4353409"/>
<evidence type="ECO:0008006" key="4">
    <source>
        <dbReference type="Google" id="ProtNLM"/>
    </source>
</evidence>